<sequence>MRCVIARFPFDLSKSGVEDTMKGVKPQPVEGESVLIGRRRYPVMQVGEVITRQDRRDFSAREVIRAMTALGFACRLAPEAMPARALTPLQAASELLGAPTPA</sequence>
<organism evidence="1 2">
    <name type="scientific">Streptomyces noboritoensis</name>
    <dbReference type="NCBI Taxonomy" id="67337"/>
    <lineage>
        <taxon>Bacteria</taxon>
        <taxon>Bacillati</taxon>
        <taxon>Actinomycetota</taxon>
        <taxon>Actinomycetes</taxon>
        <taxon>Kitasatosporales</taxon>
        <taxon>Streptomycetaceae</taxon>
        <taxon>Streptomyces</taxon>
    </lineage>
</organism>
<reference evidence="1 2" key="1">
    <citation type="submission" date="2024-09" db="EMBL/GenBank/DDBJ databases">
        <authorList>
            <person name="Sun Q."/>
            <person name="Mori K."/>
        </authorList>
    </citation>
    <scope>NUCLEOTIDE SEQUENCE [LARGE SCALE GENOMIC DNA]</scope>
    <source>
        <strain evidence="1 2">JCM 4557</strain>
    </source>
</reference>
<proteinExistence type="predicted"/>
<evidence type="ECO:0000313" key="2">
    <source>
        <dbReference type="Proteomes" id="UP001589887"/>
    </source>
</evidence>
<accession>A0ABV6TFU1</accession>
<dbReference type="Proteomes" id="UP001589887">
    <property type="component" value="Unassembled WGS sequence"/>
</dbReference>
<dbReference type="RefSeq" id="WP_394317140.1">
    <property type="nucleotide sequence ID" value="NZ_JBHMQV010000004.1"/>
</dbReference>
<gene>
    <name evidence="1" type="ORF">ACFH04_06280</name>
</gene>
<comment type="caution">
    <text evidence="1">The sequence shown here is derived from an EMBL/GenBank/DDBJ whole genome shotgun (WGS) entry which is preliminary data.</text>
</comment>
<protein>
    <submittedName>
        <fullName evidence="1">SCO5918 family protein</fullName>
    </submittedName>
</protein>
<dbReference type="NCBIfam" id="NF038312">
    <property type="entry name" value="SCO5918_fam"/>
    <property type="match status" value="1"/>
</dbReference>
<name>A0ABV6TFU1_9ACTN</name>
<keyword evidence="2" id="KW-1185">Reference proteome</keyword>
<evidence type="ECO:0000313" key="1">
    <source>
        <dbReference type="EMBL" id="MFC0843345.1"/>
    </source>
</evidence>
<dbReference type="EMBL" id="JBHMQV010000004">
    <property type="protein sequence ID" value="MFC0843345.1"/>
    <property type="molecule type" value="Genomic_DNA"/>
</dbReference>
<dbReference type="InterPro" id="IPR047719">
    <property type="entry name" value="SCO5918-like"/>
</dbReference>